<dbReference type="AlphaFoldDB" id="I0YZD9"/>
<organism evidence="1 2">
    <name type="scientific">Coccomyxa subellipsoidea (strain C-169)</name>
    <name type="common">Green microalga</name>
    <dbReference type="NCBI Taxonomy" id="574566"/>
    <lineage>
        <taxon>Eukaryota</taxon>
        <taxon>Viridiplantae</taxon>
        <taxon>Chlorophyta</taxon>
        <taxon>core chlorophytes</taxon>
        <taxon>Trebouxiophyceae</taxon>
        <taxon>Trebouxiophyceae incertae sedis</taxon>
        <taxon>Coccomyxaceae</taxon>
        <taxon>Coccomyxa</taxon>
        <taxon>Coccomyxa subellipsoidea</taxon>
    </lineage>
</organism>
<reference evidence="1 2" key="1">
    <citation type="journal article" date="2012" name="Genome Biol.">
        <title>The genome of the polar eukaryotic microalga coccomyxa subellipsoidea reveals traits of cold adaptation.</title>
        <authorList>
            <person name="Blanc G."/>
            <person name="Agarkova I."/>
            <person name="Grimwood J."/>
            <person name="Kuo A."/>
            <person name="Brueggeman A."/>
            <person name="Dunigan D."/>
            <person name="Gurnon J."/>
            <person name="Ladunga I."/>
            <person name="Lindquist E."/>
            <person name="Lucas S."/>
            <person name="Pangilinan J."/>
            <person name="Proschold T."/>
            <person name="Salamov A."/>
            <person name="Schmutz J."/>
            <person name="Weeks D."/>
            <person name="Yamada T."/>
            <person name="Claverie J.M."/>
            <person name="Grigoriev I."/>
            <person name="Van Etten J."/>
            <person name="Lomsadze A."/>
            <person name="Borodovsky M."/>
        </authorList>
    </citation>
    <scope>NUCLEOTIDE SEQUENCE [LARGE SCALE GENOMIC DNA]</scope>
    <source>
        <strain evidence="1 2">C-169</strain>
    </source>
</reference>
<comment type="caution">
    <text evidence="1">The sequence shown here is derived from an EMBL/GenBank/DDBJ whole genome shotgun (WGS) entry which is preliminary data.</text>
</comment>
<name>I0YZD9_COCSC</name>
<dbReference type="RefSeq" id="XP_005648302.1">
    <property type="nucleotide sequence ID" value="XM_005648245.1"/>
</dbReference>
<proteinExistence type="predicted"/>
<gene>
    <name evidence="1" type="ORF">COCSUDRAFT_63283</name>
</gene>
<dbReference type="KEGG" id="csl:COCSUDRAFT_63283"/>
<dbReference type="GeneID" id="17041750"/>
<evidence type="ECO:0000313" key="1">
    <source>
        <dbReference type="EMBL" id="EIE23758.1"/>
    </source>
</evidence>
<keyword evidence="2" id="KW-1185">Reference proteome</keyword>
<accession>I0YZD9</accession>
<dbReference type="EMBL" id="AGSI01000007">
    <property type="protein sequence ID" value="EIE23758.1"/>
    <property type="molecule type" value="Genomic_DNA"/>
</dbReference>
<dbReference type="Proteomes" id="UP000007264">
    <property type="component" value="Unassembled WGS sequence"/>
</dbReference>
<evidence type="ECO:0000313" key="2">
    <source>
        <dbReference type="Proteomes" id="UP000007264"/>
    </source>
</evidence>
<protein>
    <submittedName>
        <fullName evidence="1">Uncharacterized protein</fullName>
    </submittedName>
</protein>
<sequence length="419" mass="46356">MAAATHVENIDLQEVQDVWRKLLKAGATHKQLEEAVYAVALEESEHLPKIPVIYSASNTLYLTSDFEAFAKEAAADSDPQLSLAKKHRDNPQLRPELYPLIFAYGKSICDSRPHVAKVLSMLMSQRLEALIAQLKPQLQIQSTWGEASALVEAMRALLRGGRFGSCSWFLDGIGHIDPAVHYEGLKADVAVLSKEDLQKGIKFLDRQLDHAPRDLRASEEAIEQLRAKFGAAKVDACAAFLGSEDGCRLREAVEQGRKGLDMGSKRQRYGKPESIWDFVARKLSPTNFCNPEVTGLCRSAVGFADAFPEHWFLCPLLWKLDRGDRAKLDGDACMCALAAVNGSIDLGQAQGKAEAVHERAGLLFAAETYCTLALEWVPALVQWRVEFDEEIEGIERVLWGRNNGAAVPERDADLAEEDL</sequence>